<reference evidence="1" key="1">
    <citation type="submission" date="2022-10" db="EMBL/GenBank/DDBJ databases">
        <title>The complete genomes of actinobacterial strains from the NBC collection.</title>
        <authorList>
            <person name="Joergensen T.S."/>
            <person name="Alvarez Arevalo M."/>
            <person name="Sterndorff E.B."/>
            <person name="Faurdal D."/>
            <person name="Vuksanovic O."/>
            <person name="Mourched A.-S."/>
            <person name="Charusanti P."/>
            <person name="Shaw S."/>
            <person name="Blin K."/>
            <person name="Weber T."/>
        </authorList>
    </citation>
    <scope>NUCLEOTIDE SEQUENCE</scope>
    <source>
        <strain evidence="1">NBC_00003</strain>
    </source>
</reference>
<protein>
    <submittedName>
        <fullName evidence="1">Recombinase family protein</fullName>
    </submittedName>
</protein>
<organism evidence="1">
    <name type="scientific">Streptomyces sp. NBC_00003</name>
    <dbReference type="NCBI Taxonomy" id="2903608"/>
    <lineage>
        <taxon>Bacteria</taxon>
        <taxon>Bacillati</taxon>
        <taxon>Actinomycetota</taxon>
        <taxon>Actinomycetes</taxon>
        <taxon>Kitasatosporales</taxon>
        <taxon>Streptomycetaceae</taxon>
        <taxon>Streptomyces</taxon>
    </lineage>
</organism>
<evidence type="ECO:0000313" key="1">
    <source>
        <dbReference type="EMBL" id="WTW63253.1"/>
    </source>
</evidence>
<gene>
    <name evidence="1" type="ORF">OG549_22785</name>
</gene>
<dbReference type="AlphaFoldDB" id="A0AAU2V715"/>
<sequence>MTDDTLAAARRRAVELIAQGKSLDEVAATLNAEGIPVPGAWTPARIAAKIPAKTAPGPDAPQLTLGEAEAFFGSAGLAVPEDLAEHLRGEADQDRPTADA</sequence>
<proteinExistence type="predicted"/>
<accession>A0AAU2V715</accession>
<name>A0AAU2V715_9ACTN</name>
<dbReference type="EMBL" id="CP108318">
    <property type="protein sequence ID" value="WTW63253.1"/>
    <property type="molecule type" value="Genomic_DNA"/>
</dbReference>